<dbReference type="Gene3D" id="2.60.40.1530">
    <property type="entry name" value="ntegrin, alpha v. Chain A, domain 4"/>
    <property type="match status" value="2"/>
</dbReference>
<accession>A0A8J6L8I8</accession>
<dbReference type="GO" id="GO:0007157">
    <property type="term" value="P:heterophilic cell-cell adhesion via plasma membrane cell adhesion molecules"/>
    <property type="evidence" value="ECO:0007669"/>
    <property type="project" value="UniProtKB-ARBA"/>
</dbReference>
<reference evidence="8" key="2">
    <citation type="submission" date="2021-08" db="EMBL/GenBank/DDBJ databases">
        <authorList>
            <person name="Eriksson T."/>
        </authorList>
    </citation>
    <scope>NUCLEOTIDE SEQUENCE</scope>
    <source>
        <strain evidence="8">Stoneville</strain>
        <tissue evidence="8">Whole head</tissue>
    </source>
</reference>
<keyword evidence="9" id="KW-1185">Reference proteome</keyword>
<dbReference type="InterPro" id="IPR048286">
    <property type="entry name" value="Integrin_alpha_Ig-like_3"/>
</dbReference>
<dbReference type="InterPro" id="IPR018184">
    <property type="entry name" value="Integrin_alpha_C_CS"/>
</dbReference>
<gene>
    <name evidence="8" type="ORF">GEV33_011944</name>
</gene>
<organism evidence="8 9">
    <name type="scientific">Tenebrio molitor</name>
    <name type="common">Yellow mealworm beetle</name>
    <dbReference type="NCBI Taxonomy" id="7067"/>
    <lineage>
        <taxon>Eukaryota</taxon>
        <taxon>Metazoa</taxon>
        <taxon>Ecdysozoa</taxon>
        <taxon>Arthropoda</taxon>
        <taxon>Hexapoda</taxon>
        <taxon>Insecta</taxon>
        <taxon>Pterygota</taxon>
        <taxon>Neoptera</taxon>
        <taxon>Endopterygota</taxon>
        <taxon>Coleoptera</taxon>
        <taxon>Polyphaga</taxon>
        <taxon>Cucujiformia</taxon>
        <taxon>Tenebrionidae</taxon>
        <taxon>Tenebrio</taxon>
    </lineage>
</organism>
<name>A0A8J6L8I8_TENMO</name>
<dbReference type="GO" id="GO:0007229">
    <property type="term" value="P:integrin-mediated signaling pathway"/>
    <property type="evidence" value="ECO:0007669"/>
    <property type="project" value="UniProtKB-KW"/>
</dbReference>
<evidence type="ECO:0000259" key="7">
    <source>
        <dbReference type="Pfam" id="PF20806"/>
    </source>
</evidence>
<evidence type="ECO:0000256" key="6">
    <source>
        <dbReference type="SAM" id="Phobius"/>
    </source>
</evidence>
<dbReference type="SUPFAM" id="SSF69179">
    <property type="entry name" value="Integrin domains"/>
    <property type="match status" value="2"/>
</dbReference>
<dbReference type="AlphaFoldDB" id="A0A8J6L8I8"/>
<evidence type="ECO:0000256" key="2">
    <source>
        <dbReference type="ARBA" id="ARBA00023037"/>
    </source>
</evidence>
<feature type="domain" description="Integrin alpha third immunoglobulin-like" evidence="7">
    <location>
        <begin position="6"/>
        <end position="57"/>
    </location>
</feature>
<protein>
    <recommendedName>
        <fullName evidence="7">Integrin alpha third immunoglobulin-like domain-containing protein</fullName>
    </recommendedName>
</protein>
<keyword evidence="6" id="KW-1133">Transmembrane helix</keyword>
<dbReference type="InterPro" id="IPR032695">
    <property type="entry name" value="Integrin_dom_sf"/>
</dbReference>
<dbReference type="EMBL" id="JABDTM020027227">
    <property type="protein sequence ID" value="KAH0810847.1"/>
    <property type="molecule type" value="Genomic_DNA"/>
</dbReference>
<evidence type="ECO:0000256" key="3">
    <source>
        <dbReference type="ARBA" id="ARBA00023136"/>
    </source>
</evidence>
<dbReference type="PANTHER" id="PTHR23220:SF133">
    <property type="entry name" value="INTEGRIN ALPHA-PS2"/>
    <property type="match status" value="1"/>
</dbReference>
<feature type="transmembrane region" description="Helical" evidence="6">
    <location>
        <begin position="1188"/>
        <end position="1212"/>
    </location>
</feature>
<dbReference type="PROSITE" id="PS00242">
    <property type="entry name" value="INTEGRIN_ALPHA"/>
    <property type="match status" value="1"/>
</dbReference>
<dbReference type="Gene3D" id="1.20.5.930">
    <property type="entry name" value="Bicelle-embedded integrin alpha(iib) transmembrane segment"/>
    <property type="match status" value="1"/>
</dbReference>
<dbReference type="GO" id="GO:0009897">
    <property type="term" value="C:external side of plasma membrane"/>
    <property type="evidence" value="ECO:0007669"/>
    <property type="project" value="TreeGrafter"/>
</dbReference>
<evidence type="ECO:0000313" key="9">
    <source>
        <dbReference type="Proteomes" id="UP000719412"/>
    </source>
</evidence>
<keyword evidence="6" id="KW-0812">Transmembrane</keyword>
<keyword evidence="2" id="KW-0401">Integrin</keyword>
<dbReference type="Pfam" id="PF20806">
    <property type="entry name" value="Integrin_A_Ig_3"/>
    <property type="match status" value="2"/>
</dbReference>
<evidence type="ECO:0000256" key="1">
    <source>
        <dbReference type="ARBA" id="ARBA00004479"/>
    </source>
</evidence>
<dbReference type="PANTHER" id="PTHR23220">
    <property type="entry name" value="INTEGRIN ALPHA"/>
    <property type="match status" value="1"/>
</dbReference>
<feature type="region of interest" description="Disordered" evidence="5">
    <location>
        <begin position="974"/>
        <end position="1014"/>
    </location>
</feature>
<keyword evidence="3 6" id="KW-0472">Membrane</keyword>
<evidence type="ECO:0000313" key="8">
    <source>
        <dbReference type="EMBL" id="KAH0810847.1"/>
    </source>
</evidence>
<feature type="domain" description="Integrin alpha third immunoglobulin-like" evidence="7">
    <location>
        <begin position="1067"/>
        <end position="1177"/>
    </location>
</feature>
<dbReference type="GO" id="GO:0008305">
    <property type="term" value="C:integrin complex"/>
    <property type="evidence" value="ECO:0007669"/>
    <property type="project" value="TreeGrafter"/>
</dbReference>
<dbReference type="Proteomes" id="UP000719412">
    <property type="component" value="Unassembled WGS sequence"/>
</dbReference>
<sequence>MIKPEDRLSEEVIGPQVIHVYELKNGGKTTIKATEIFFVWPATTASGEDFLYLVDPPHFSFTKNLNLKCGPIPANYRDFEVPSRKKSIWELYLKDVTTESSSDKGETSHRVGVIQGGTIVKGDKKIDEAVGGSGDSSLVMKHRQNKTHEQISRVQIFEAGEDVQLGESFRHLQIAKRDYAYRCFKSTNGREQEVDCGTNFSFSGVNIPSLLQQANSYYQEEGDIRYFCLESDSTGNWQKVECGAIPKIPVNTFVEEKEVTVQIFPGGENMVKQLESGKYHQQQIGGQSFIYRCFRKTGGREQEVDCSNRLSLSKVDVSKFLEQAGQQEGQIRYTCLEPDSGGNLRSVQCDNVPKIKFKTEIVRYSWGSNDTHYWNDSGVYRTAQGQDFKTIQVFPGGEEVRRQLQGQGFHYQQINGKDYVYRCFRRIDGRQEEIDCGENFSFSSVDIPWLLERANVQQDGQIRYTCLEPDEKGNLRSGNCGSVPKIQFKSEIKKYFWGSNDTHYWNNTGVYRTGQRRHFTTVQVFPGGEEVRRQLQGQGYHYQQINGKEYVYKCFRRIDGRQEEIDCGDNFSFSSVNIPWLLERANVQQDGHIRYTCLEPDEEGNLRSGNCGSVPKIQFKTEVRKYFWGSNDTHYWNNTGVYRTSRREGVTVQIFPGSESLRRLLEGRGYHYREINGREYIYRCFRRTGGREEEVDCGDSFSFSTVNIPLLLERTGVHQDGNIRYTCLETDLAGNLMTRDCVGVPKIHFKTDVTFWQSNGTHYWNSTGVYRTSTQYDFSIVQIFESGEDTTHFIGRYRFETINNRNYFYRCFKNRQQVDCGASFSLAGINLVELLRRVAIRYEGRIQYFCLDMDSTGNWRNADCSGLPKIELAGQRPQVQPDILQRCLTLVDNKWQEVDCASEVRFQTDRTFVRECFQTVNGQRTRIDCDNVPQGGLTGGSRYPGGTQSNVNYNPAYGGGYGYNNQSYIYDESEYSDENEDTYANPEPGLTPRDPKTYGTYDRSRQGSVDGLGGAAQGKGFTTVALDLGNLNPNLGGNYHGAGESHWSETRQVPPVYNNIERDNVPTAAPTSKNWHHGRRKRQIIGDTHPSIGDIRKEFPCTNLACVYMRCTIENLEYNKPLTIALRGRLNAKVLREMKLDNAMEFSSMMVARVHKVPHLMSLEDSQFVSQEVKTVVKTPEEIKSETVPLWVVVLSAVAGTIILLLIIFLMYKFGFFRRNRPYSAPERQPLRNGYPADEAL</sequence>
<proteinExistence type="predicted"/>
<reference evidence="8" key="1">
    <citation type="journal article" date="2020" name="J Insects Food Feed">
        <title>The yellow mealworm (Tenebrio molitor) genome: a resource for the emerging insects as food and feed industry.</title>
        <authorList>
            <person name="Eriksson T."/>
            <person name="Andere A."/>
            <person name="Kelstrup H."/>
            <person name="Emery V."/>
            <person name="Picard C."/>
        </authorList>
    </citation>
    <scope>NUCLEOTIDE SEQUENCE</scope>
    <source>
        <strain evidence="8">Stoneville</strain>
        <tissue evidence="8">Whole head</tissue>
    </source>
</reference>
<comment type="subcellular location">
    <subcellularLocation>
        <location evidence="1">Membrane</location>
        <topology evidence="1">Single-pass type I membrane protein</topology>
    </subcellularLocation>
</comment>
<dbReference type="GO" id="GO:0005178">
    <property type="term" value="F:integrin binding"/>
    <property type="evidence" value="ECO:0007669"/>
    <property type="project" value="TreeGrafter"/>
</dbReference>
<evidence type="ECO:0000256" key="4">
    <source>
        <dbReference type="ARBA" id="ARBA00023180"/>
    </source>
</evidence>
<dbReference type="GO" id="GO:0033627">
    <property type="term" value="P:cell adhesion mediated by integrin"/>
    <property type="evidence" value="ECO:0007669"/>
    <property type="project" value="TreeGrafter"/>
</dbReference>
<evidence type="ECO:0000256" key="5">
    <source>
        <dbReference type="SAM" id="MobiDB-lite"/>
    </source>
</evidence>
<keyword evidence="4" id="KW-0325">Glycoprotein</keyword>
<dbReference type="GO" id="GO:0007160">
    <property type="term" value="P:cell-matrix adhesion"/>
    <property type="evidence" value="ECO:0007669"/>
    <property type="project" value="TreeGrafter"/>
</dbReference>
<comment type="caution">
    <text evidence="8">The sequence shown here is derived from an EMBL/GenBank/DDBJ whole genome shotgun (WGS) entry which is preliminary data.</text>
</comment>